<reference evidence="6 7" key="1">
    <citation type="journal article" date="2014" name="Environ. Microbiol.">
        <title>Insights into organohalide respiration and the versatile catabolism of Sulfurospirillum multivorans gained from comparative genomics and physiological studies.</title>
        <authorList>
            <person name="Goris T."/>
            <person name="Schubert T."/>
            <person name="Gadkari J."/>
            <person name="Wubet T."/>
            <person name="Tarkka M."/>
            <person name="Buscot F."/>
            <person name="Adrian L."/>
            <person name="Diekert G."/>
        </authorList>
    </citation>
    <scope>NUCLEOTIDE SEQUENCE [LARGE SCALE GENOMIC DNA]</scope>
    <source>
        <strain evidence="7">DM 12446 / JCM 15788 / NBRC 109480</strain>
    </source>
</reference>
<keyword evidence="4 5" id="KW-0472">Membrane</keyword>
<dbReference type="Pfam" id="PF01925">
    <property type="entry name" value="TauE"/>
    <property type="match status" value="1"/>
</dbReference>
<evidence type="ECO:0000256" key="5">
    <source>
        <dbReference type="RuleBase" id="RU363041"/>
    </source>
</evidence>
<dbReference type="InterPro" id="IPR002781">
    <property type="entry name" value="TM_pro_TauE-like"/>
</dbReference>
<gene>
    <name evidence="6" type="ORF">SMUL_3112</name>
</gene>
<evidence type="ECO:0000313" key="6">
    <source>
        <dbReference type="EMBL" id="AHJ14338.1"/>
    </source>
</evidence>
<accession>A0AA86ARC3</accession>
<proteinExistence type="inferred from homology"/>
<evidence type="ECO:0000256" key="3">
    <source>
        <dbReference type="ARBA" id="ARBA00022989"/>
    </source>
</evidence>
<keyword evidence="5" id="KW-1003">Cell membrane</keyword>
<keyword evidence="2 5" id="KW-0812">Transmembrane</keyword>
<name>A0AA86ARC3_SULMK</name>
<dbReference type="KEGG" id="smul:SMUL_3112"/>
<evidence type="ECO:0000313" key="7">
    <source>
        <dbReference type="Proteomes" id="UP000019322"/>
    </source>
</evidence>
<feature type="transmembrane region" description="Helical" evidence="5">
    <location>
        <begin position="84"/>
        <end position="99"/>
    </location>
</feature>
<dbReference type="PANTHER" id="PTHR43701">
    <property type="entry name" value="MEMBRANE TRANSPORTER PROTEIN MJ0441-RELATED"/>
    <property type="match status" value="1"/>
</dbReference>
<comment type="subcellular location">
    <subcellularLocation>
        <location evidence="5">Cell membrane</location>
        <topology evidence="5">Multi-pass membrane protein</topology>
    </subcellularLocation>
    <subcellularLocation>
        <location evidence="1">Membrane</location>
        <topology evidence="1">Multi-pass membrane protein</topology>
    </subcellularLocation>
</comment>
<evidence type="ECO:0000256" key="4">
    <source>
        <dbReference type="ARBA" id="ARBA00023136"/>
    </source>
</evidence>
<dbReference type="PANTHER" id="PTHR43701:SF2">
    <property type="entry name" value="MEMBRANE TRANSPORTER PROTEIN YJNA-RELATED"/>
    <property type="match status" value="1"/>
</dbReference>
<organism evidence="6 7">
    <name type="scientific">Sulfurospirillum multivorans (strain DM 12446 / JCM 15788 / NBRC 109480)</name>
    <dbReference type="NCBI Taxonomy" id="1150621"/>
    <lineage>
        <taxon>Bacteria</taxon>
        <taxon>Pseudomonadati</taxon>
        <taxon>Campylobacterota</taxon>
        <taxon>Epsilonproteobacteria</taxon>
        <taxon>Campylobacterales</taxon>
        <taxon>Sulfurospirillaceae</taxon>
        <taxon>Sulfurospirillum</taxon>
    </lineage>
</organism>
<dbReference type="InterPro" id="IPR051598">
    <property type="entry name" value="TSUP/Inactive_protease-like"/>
</dbReference>
<evidence type="ECO:0000256" key="1">
    <source>
        <dbReference type="ARBA" id="ARBA00004141"/>
    </source>
</evidence>
<dbReference type="GO" id="GO:0005886">
    <property type="term" value="C:plasma membrane"/>
    <property type="evidence" value="ECO:0007669"/>
    <property type="project" value="UniProtKB-SubCell"/>
</dbReference>
<dbReference type="AlphaFoldDB" id="A0AA86ARC3"/>
<keyword evidence="3 5" id="KW-1133">Transmembrane helix</keyword>
<comment type="similarity">
    <text evidence="5">Belongs to the 4-toluene sulfonate uptake permease (TSUP) (TC 2.A.102) family.</text>
</comment>
<sequence length="100" mass="10551">MISTLFSIGGTGSSVALIPILSFLGVGFDLAKAVGLFANTASTLGASIMNVLRKSIDVKQVLPFVFMSVACAPLGAYSATQMDTYYVKCAFALFLFLVLR</sequence>
<feature type="transmembrane region" description="Helical" evidence="5">
    <location>
        <begin position="61"/>
        <end position="78"/>
    </location>
</feature>
<evidence type="ECO:0000256" key="2">
    <source>
        <dbReference type="ARBA" id="ARBA00022692"/>
    </source>
</evidence>
<dbReference type="EMBL" id="CP007201">
    <property type="protein sequence ID" value="AHJ14338.1"/>
    <property type="molecule type" value="Genomic_DNA"/>
</dbReference>
<protein>
    <recommendedName>
        <fullName evidence="5">Probable membrane transporter protein</fullName>
    </recommendedName>
</protein>
<dbReference type="Proteomes" id="UP000019322">
    <property type="component" value="Chromosome"/>
</dbReference>